<keyword evidence="2" id="KW-1185">Reference proteome</keyword>
<dbReference type="RefSeq" id="XP_025527905.1">
    <property type="nucleotide sequence ID" value="XM_025677797.1"/>
</dbReference>
<proteinExistence type="predicted"/>
<dbReference type="GeneID" id="37181490"/>
<reference evidence="1 2" key="1">
    <citation type="submission" date="2018-02" db="EMBL/GenBank/DDBJ databases">
        <title>The genomes of Aspergillus section Nigri reveals drivers in fungal speciation.</title>
        <authorList>
            <consortium name="DOE Joint Genome Institute"/>
            <person name="Vesth T.C."/>
            <person name="Nybo J."/>
            <person name="Theobald S."/>
            <person name="Brandl J."/>
            <person name="Frisvad J.C."/>
            <person name="Nielsen K.F."/>
            <person name="Lyhne E.K."/>
            <person name="Kogle M.E."/>
            <person name="Kuo A."/>
            <person name="Riley R."/>
            <person name="Clum A."/>
            <person name="Nolan M."/>
            <person name="Lipzen A."/>
            <person name="Salamov A."/>
            <person name="Henrissat B."/>
            <person name="Wiebenga A."/>
            <person name="De vries R.P."/>
            <person name="Grigoriev I.V."/>
            <person name="Mortensen U.H."/>
            <person name="Andersen M.R."/>
            <person name="Baker S.E."/>
        </authorList>
    </citation>
    <scope>NUCLEOTIDE SEQUENCE [LARGE SCALE GENOMIC DNA]</scope>
    <source>
        <strain evidence="1 2">CBS 114.51</strain>
    </source>
</reference>
<organism evidence="1 2">
    <name type="scientific">Aspergillus japonicus CBS 114.51</name>
    <dbReference type="NCBI Taxonomy" id="1448312"/>
    <lineage>
        <taxon>Eukaryota</taxon>
        <taxon>Fungi</taxon>
        <taxon>Dikarya</taxon>
        <taxon>Ascomycota</taxon>
        <taxon>Pezizomycotina</taxon>
        <taxon>Eurotiomycetes</taxon>
        <taxon>Eurotiomycetidae</taxon>
        <taxon>Eurotiales</taxon>
        <taxon>Aspergillaceae</taxon>
        <taxon>Aspergillus</taxon>
        <taxon>Aspergillus subgen. Circumdati</taxon>
    </lineage>
</organism>
<evidence type="ECO:0000313" key="2">
    <source>
        <dbReference type="Proteomes" id="UP000249497"/>
    </source>
</evidence>
<evidence type="ECO:0000313" key="1">
    <source>
        <dbReference type="EMBL" id="RAH82011.1"/>
    </source>
</evidence>
<protein>
    <submittedName>
        <fullName evidence="1">Uncharacterized protein</fullName>
    </submittedName>
</protein>
<name>A0A8T8X1V5_ASPJA</name>
<gene>
    <name evidence="1" type="ORF">BO86DRAFT_91663</name>
</gene>
<sequence length="57" mass="6368">MPGSSPVDWISNLGGNIMTAAEHRVYSRVRETRKTLRDWHAHVRGGGIHGPLYIGRT</sequence>
<accession>A0A8T8X1V5</accession>
<dbReference type="EMBL" id="KZ824792">
    <property type="protein sequence ID" value="RAH82011.1"/>
    <property type="molecule type" value="Genomic_DNA"/>
</dbReference>
<dbReference type="AlphaFoldDB" id="A0A8T8X1V5"/>
<dbReference type="Proteomes" id="UP000249497">
    <property type="component" value="Unassembled WGS sequence"/>
</dbReference>